<gene>
    <name evidence="2" type="ORF">F1188_11535</name>
</gene>
<dbReference type="InterPro" id="IPR016040">
    <property type="entry name" value="NAD(P)-bd_dom"/>
</dbReference>
<evidence type="ECO:0000313" key="3">
    <source>
        <dbReference type="Proteomes" id="UP000324065"/>
    </source>
</evidence>
<dbReference type="RefSeq" id="WP_150062580.1">
    <property type="nucleotide sequence ID" value="NZ_JACHII010000008.1"/>
</dbReference>
<dbReference type="AlphaFoldDB" id="A0A5M6IAB2"/>
<proteinExistence type="predicted"/>
<keyword evidence="3" id="KW-1185">Reference proteome</keyword>
<evidence type="ECO:0000259" key="1">
    <source>
        <dbReference type="Pfam" id="PF13460"/>
    </source>
</evidence>
<sequence>MNVFVIGATGGIGHRLLPLLRDAGHAVVGLHRKPEQADAIAKAGATPVLGDIIAMTEDDVAQAAQGCDVIVFSAGAAGSGLDQTTAIDGDGPGKVMAAARRLGIRRFYLVSAFPEAGRWRETNPRFEHYMAEKKRADVDVAASDLDWVILRPGTLVHEDGDGAVSLGLALPYGNVARGNVARVLAGLIDRPAITRRILELTDGETPVATALDAVQATTA</sequence>
<dbReference type="Gene3D" id="3.40.50.720">
    <property type="entry name" value="NAD(P)-binding Rossmann-like Domain"/>
    <property type="match status" value="1"/>
</dbReference>
<organism evidence="2 3">
    <name type="scientific">Roseospira marina</name>
    <dbReference type="NCBI Taxonomy" id="140057"/>
    <lineage>
        <taxon>Bacteria</taxon>
        <taxon>Pseudomonadati</taxon>
        <taxon>Pseudomonadota</taxon>
        <taxon>Alphaproteobacteria</taxon>
        <taxon>Rhodospirillales</taxon>
        <taxon>Rhodospirillaceae</taxon>
        <taxon>Roseospira</taxon>
    </lineage>
</organism>
<dbReference type="PANTHER" id="PTHR15020">
    <property type="entry name" value="FLAVIN REDUCTASE-RELATED"/>
    <property type="match status" value="1"/>
</dbReference>
<comment type="caution">
    <text evidence="2">The sequence shown here is derived from an EMBL/GenBank/DDBJ whole genome shotgun (WGS) entry which is preliminary data.</text>
</comment>
<evidence type="ECO:0000313" key="2">
    <source>
        <dbReference type="EMBL" id="KAA5605200.1"/>
    </source>
</evidence>
<dbReference type="PANTHER" id="PTHR15020:SF50">
    <property type="entry name" value="UPF0659 PROTEIN YMR090W"/>
    <property type="match status" value="1"/>
</dbReference>
<reference evidence="2 3" key="1">
    <citation type="submission" date="2019-09" db="EMBL/GenBank/DDBJ databases">
        <title>Genome sequence of Roseospira marina, one of the more divergent members of the non-sulfur purple photosynthetic bacterial family, the Rhodospirillaceae.</title>
        <authorList>
            <person name="Meyer T."/>
            <person name="Kyndt J."/>
        </authorList>
    </citation>
    <scope>NUCLEOTIDE SEQUENCE [LARGE SCALE GENOMIC DNA]</scope>
    <source>
        <strain evidence="2 3">DSM 15113</strain>
    </source>
</reference>
<name>A0A5M6IAB2_9PROT</name>
<accession>A0A5M6IAB2</accession>
<feature type="domain" description="NAD(P)-binding" evidence="1">
    <location>
        <begin position="7"/>
        <end position="191"/>
    </location>
</feature>
<dbReference type="SUPFAM" id="SSF51735">
    <property type="entry name" value="NAD(P)-binding Rossmann-fold domains"/>
    <property type="match status" value="1"/>
</dbReference>
<dbReference type="Proteomes" id="UP000324065">
    <property type="component" value="Unassembled WGS sequence"/>
</dbReference>
<dbReference type="EMBL" id="VWPJ01000010">
    <property type="protein sequence ID" value="KAA5605200.1"/>
    <property type="molecule type" value="Genomic_DNA"/>
</dbReference>
<dbReference type="Pfam" id="PF13460">
    <property type="entry name" value="NAD_binding_10"/>
    <property type="match status" value="1"/>
</dbReference>
<dbReference type="InterPro" id="IPR036291">
    <property type="entry name" value="NAD(P)-bd_dom_sf"/>
</dbReference>
<dbReference type="OrthoDB" id="7352421at2"/>
<protein>
    <submittedName>
        <fullName evidence="2">NAD(P)H-binding protein</fullName>
    </submittedName>
</protein>